<gene>
    <name evidence="2" type="ORF">DI579_07015</name>
</gene>
<sequence length="76" mass="8438">MFCIAAVVIAIGLLSVWQYSILFTIVVFILIGPYCVPQLLENISTGMVLVLYGRSTIAMLARFMPIRVIEIGTTWS</sequence>
<feature type="transmembrane region" description="Helical" evidence="1">
    <location>
        <begin position="7"/>
        <end position="31"/>
    </location>
</feature>
<name>A0A2W5I7Z8_9ACTN</name>
<organism evidence="2 3">
    <name type="scientific">Lawsonella clevelandensis</name>
    <dbReference type="NCBI Taxonomy" id="1528099"/>
    <lineage>
        <taxon>Bacteria</taxon>
        <taxon>Bacillati</taxon>
        <taxon>Actinomycetota</taxon>
        <taxon>Actinomycetes</taxon>
        <taxon>Mycobacteriales</taxon>
        <taxon>Lawsonellaceae</taxon>
        <taxon>Lawsonella</taxon>
    </lineage>
</organism>
<dbReference type="AlphaFoldDB" id="A0A2W5I7Z8"/>
<dbReference type="EMBL" id="QFOZ01000014">
    <property type="protein sequence ID" value="PZP88245.1"/>
    <property type="molecule type" value="Genomic_DNA"/>
</dbReference>
<accession>A0A2W5I7Z8</accession>
<evidence type="ECO:0000256" key="1">
    <source>
        <dbReference type="SAM" id="Phobius"/>
    </source>
</evidence>
<protein>
    <submittedName>
        <fullName evidence="2">Uncharacterized protein</fullName>
    </submittedName>
</protein>
<evidence type="ECO:0000313" key="2">
    <source>
        <dbReference type="EMBL" id="PZP88245.1"/>
    </source>
</evidence>
<proteinExistence type="predicted"/>
<feature type="transmembrane region" description="Helical" evidence="1">
    <location>
        <begin position="43"/>
        <end position="61"/>
    </location>
</feature>
<comment type="caution">
    <text evidence="2">The sequence shown here is derived from an EMBL/GenBank/DDBJ whole genome shotgun (WGS) entry which is preliminary data.</text>
</comment>
<keyword evidence="1" id="KW-0472">Membrane</keyword>
<evidence type="ECO:0000313" key="3">
    <source>
        <dbReference type="Proteomes" id="UP000248606"/>
    </source>
</evidence>
<keyword evidence="1" id="KW-0812">Transmembrane</keyword>
<reference evidence="2 3" key="1">
    <citation type="submission" date="2017-08" db="EMBL/GenBank/DDBJ databases">
        <title>Infants hospitalized years apart are colonized by the same room-sourced microbial strains.</title>
        <authorList>
            <person name="Brooks B."/>
            <person name="Olm M.R."/>
            <person name="Firek B.A."/>
            <person name="Baker R."/>
            <person name="Thomas B.C."/>
            <person name="Morowitz M.J."/>
            <person name="Banfield J.F."/>
        </authorList>
    </citation>
    <scope>NUCLEOTIDE SEQUENCE [LARGE SCALE GENOMIC DNA]</scope>
    <source>
        <strain evidence="2">S2_006_000_R1_57</strain>
    </source>
</reference>
<dbReference type="Proteomes" id="UP000248606">
    <property type="component" value="Unassembled WGS sequence"/>
</dbReference>
<keyword evidence="1" id="KW-1133">Transmembrane helix</keyword>